<dbReference type="InParanoid" id="A0A059BRL3"/>
<feature type="transmembrane region" description="Helical" evidence="1">
    <location>
        <begin position="6"/>
        <end position="26"/>
    </location>
</feature>
<organism evidence="2">
    <name type="scientific">Eucalyptus grandis</name>
    <name type="common">Flooded gum</name>
    <dbReference type="NCBI Taxonomy" id="71139"/>
    <lineage>
        <taxon>Eukaryota</taxon>
        <taxon>Viridiplantae</taxon>
        <taxon>Streptophyta</taxon>
        <taxon>Embryophyta</taxon>
        <taxon>Tracheophyta</taxon>
        <taxon>Spermatophyta</taxon>
        <taxon>Magnoliopsida</taxon>
        <taxon>eudicotyledons</taxon>
        <taxon>Gunneridae</taxon>
        <taxon>Pentapetalae</taxon>
        <taxon>rosids</taxon>
        <taxon>malvids</taxon>
        <taxon>Myrtales</taxon>
        <taxon>Myrtaceae</taxon>
        <taxon>Myrtoideae</taxon>
        <taxon>Eucalypteae</taxon>
        <taxon>Eucalyptus</taxon>
    </lineage>
</organism>
<accession>A0A059BRL3</accession>
<proteinExistence type="predicted"/>
<dbReference type="AlphaFoldDB" id="A0A059BRL3"/>
<dbReference type="Gramene" id="KCW68581">
    <property type="protein sequence ID" value="KCW68581"/>
    <property type="gene ID" value="EUGRSUZ_F02191"/>
</dbReference>
<keyword evidence="1" id="KW-1133">Transmembrane helix</keyword>
<sequence length="70" mass="8216">MTRNFPLGIAQLLSFLFPFFLQMSTFKLFHRLRLRLLITHLQGCLVYKSFSTCSFLHSTNILFEAKFIGL</sequence>
<evidence type="ECO:0000313" key="2">
    <source>
        <dbReference type="EMBL" id="KCW68581.1"/>
    </source>
</evidence>
<name>A0A059BRL3_EUCGR</name>
<evidence type="ECO:0000256" key="1">
    <source>
        <dbReference type="SAM" id="Phobius"/>
    </source>
</evidence>
<keyword evidence="1" id="KW-0472">Membrane</keyword>
<gene>
    <name evidence="2" type="ORF">EUGRSUZ_F02191</name>
</gene>
<reference evidence="2" key="1">
    <citation type="submission" date="2013-07" db="EMBL/GenBank/DDBJ databases">
        <title>The genome of Eucalyptus grandis.</title>
        <authorList>
            <person name="Schmutz J."/>
            <person name="Hayes R."/>
            <person name="Myburg A."/>
            <person name="Tuskan G."/>
            <person name="Grattapaglia D."/>
            <person name="Rokhsar D.S."/>
        </authorList>
    </citation>
    <scope>NUCLEOTIDE SEQUENCE</scope>
    <source>
        <tissue evidence="2">Leaf extractions</tissue>
    </source>
</reference>
<protein>
    <submittedName>
        <fullName evidence="2">Uncharacterized protein</fullName>
    </submittedName>
</protein>
<dbReference type="EMBL" id="KK198758">
    <property type="protein sequence ID" value="KCW68581.1"/>
    <property type="molecule type" value="Genomic_DNA"/>
</dbReference>
<keyword evidence="1" id="KW-0812">Transmembrane</keyword>